<accession>A0AAE3F3M6</accession>
<proteinExistence type="predicted"/>
<evidence type="ECO:0000313" key="2">
    <source>
        <dbReference type="Proteomes" id="UP001199915"/>
    </source>
</evidence>
<gene>
    <name evidence="1" type="ORF">L0N21_16205</name>
</gene>
<comment type="caution">
    <text evidence="1">The sequence shown here is derived from an EMBL/GenBank/DDBJ whole genome shotgun (WGS) entry which is preliminary data.</text>
</comment>
<sequence>MSSERVMQEICTVTALGENALTSISYAKVALQMAETQNGCRKIGLGYSGNVQCHLWINTETYLANAEEAVTKFFRYLKCCFLPEIVKVGTKAYSRKECLQAFSKDTAELSNLEILSTNISELLQILISLGG</sequence>
<reference evidence="1" key="1">
    <citation type="submission" date="2022-01" db="EMBL/GenBank/DDBJ databases">
        <title>Collection of gut derived symbiotic bacterial strains cultured from healthy donors.</title>
        <authorList>
            <person name="Lin H."/>
            <person name="Kohout C."/>
            <person name="Waligurski E."/>
            <person name="Pamer E.G."/>
        </authorList>
    </citation>
    <scope>NUCLEOTIDE SEQUENCE</scope>
    <source>
        <strain evidence="1">DFI.5.49</strain>
    </source>
</reference>
<protein>
    <submittedName>
        <fullName evidence="1">Uncharacterized protein</fullName>
    </submittedName>
</protein>
<dbReference type="RefSeq" id="WP_238033636.1">
    <property type="nucleotide sequence ID" value="NZ_JAKNFS010000029.1"/>
</dbReference>
<organism evidence="1 2">
    <name type="scientific">Fusicatenibacter saccharivorans</name>
    <dbReference type="NCBI Taxonomy" id="1150298"/>
    <lineage>
        <taxon>Bacteria</taxon>
        <taxon>Bacillati</taxon>
        <taxon>Bacillota</taxon>
        <taxon>Clostridia</taxon>
        <taxon>Lachnospirales</taxon>
        <taxon>Lachnospiraceae</taxon>
        <taxon>Fusicatenibacter</taxon>
    </lineage>
</organism>
<evidence type="ECO:0000313" key="1">
    <source>
        <dbReference type="EMBL" id="MCG4767035.1"/>
    </source>
</evidence>
<dbReference type="EMBL" id="JAKNFS010000029">
    <property type="protein sequence ID" value="MCG4767035.1"/>
    <property type="molecule type" value="Genomic_DNA"/>
</dbReference>
<dbReference type="AlphaFoldDB" id="A0AAE3F3M6"/>
<name>A0AAE3F3M6_9FIRM</name>
<dbReference type="Proteomes" id="UP001199915">
    <property type="component" value="Unassembled WGS sequence"/>
</dbReference>